<dbReference type="InterPro" id="IPR027417">
    <property type="entry name" value="P-loop_NTPase"/>
</dbReference>
<evidence type="ECO:0008006" key="3">
    <source>
        <dbReference type="Google" id="ProtNLM"/>
    </source>
</evidence>
<dbReference type="PANTHER" id="PTHR36978">
    <property type="entry name" value="P-LOOP CONTAINING NUCLEOTIDE TRIPHOSPHATE HYDROLASE"/>
    <property type="match status" value="1"/>
</dbReference>
<dbReference type="Gene3D" id="3.40.50.300">
    <property type="entry name" value="P-loop containing nucleotide triphosphate hydrolases"/>
    <property type="match status" value="1"/>
</dbReference>
<gene>
    <name evidence="1" type="ORF">BCR43DRAFT_493281</name>
</gene>
<proteinExistence type="predicted"/>
<dbReference type="Proteomes" id="UP000242180">
    <property type="component" value="Unassembled WGS sequence"/>
</dbReference>
<organism evidence="1 2">
    <name type="scientific">Syncephalastrum racemosum</name>
    <name type="common">Filamentous fungus</name>
    <dbReference type="NCBI Taxonomy" id="13706"/>
    <lineage>
        <taxon>Eukaryota</taxon>
        <taxon>Fungi</taxon>
        <taxon>Fungi incertae sedis</taxon>
        <taxon>Mucoromycota</taxon>
        <taxon>Mucoromycotina</taxon>
        <taxon>Mucoromycetes</taxon>
        <taxon>Mucorales</taxon>
        <taxon>Syncephalastraceae</taxon>
        <taxon>Syncephalastrum</taxon>
    </lineage>
</organism>
<keyword evidence="2" id="KW-1185">Reference proteome</keyword>
<evidence type="ECO:0000313" key="1">
    <source>
        <dbReference type="EMBL" id="ORY95611.1"/>
    </source>
</evidence>
<dbReference type="EMBL" id="MCGN01000006">
    <property type="protein sequence ID" value="ORY95611.1"/>
    <property type="molecule type" value="Genomic_DNA"/>
</dbReference>
<name>A0A1X2HAA5_SYNRA</name>
<accession>A0A1X2HAA5</accession>
<dbReference type="SUPFAM" id="SSF52540">
    <property type="entry name" value="P-loop containing nucleoside triphosphate hydrolases"/>
    <property type="match status" value="1"/>
</dbReference>
<protein>
    <recommendedName>
        <fullName evidence="3">P-loop containing nucleoside triphosphate hydrolase protein</fullName>
    </recommendedName>
</protein>
<reference evidence="1 2" key="1">
    <citation type="submission" date="2016-07" db="EMBL/GenBank/DDBJ databases">
        <title>Pervasive Adenine N6-methylation of Active Genes in Fungi.</title>
        <authorList>
            <consortium name="DOE Joint Genome Institute"/>
            <person name="Mondo S.J."/>
            <person name="Dannebaum R.O."/>
            <person name="Kuo R.C."/>
            <person name="Labutti K."/>
            <person name="Haridas S."/>
            <person name="Kuo A."/>
            <person name="Salamov A."/>
            <person name="Ahrendt S.R."/>
            <person name="Lipzen A."/>
            <person name="Sullivan W."/>
            <person name="Andreopoulos W.B."/>
            <person name="Clum A."/>
            <person name="Lindquist E."/>
            <person name="Daum C."/>
            <person name="Ramamoorthy G.K."/>
            <person name="Gryganskyi A."/>
            <person name="Culley D."/>
            <person name="Magnuson J.K."/>
            <person name="James T.Y."/>
            <person name="O'Malley M.A."/>
            <person name="Stajich J.E."/>
            <person name="Spatafora J.W."/>
            <person name="Visel A."/>
            <person name="Grigoriev I.V."/>
        </authorList>
    </citation>
    <scope>NUCLEOTIDE SEQUENCE [LARGE SCALE GENOMIC DNA]</scope>
    <source>
        <strain evidence="1 2">NRRL 2496</strain>
    </source>
</reference>
<dbReference type="InterPro" id="IPR040632">
    <property type="entry name" value="Sulfotransfer_4"/>
</dbReference>
<comment type="caution">
    <text evidence="1">The sequence shown here is derived from an EMBL/GenBank/DDBJ whole genome shotgun (WGS) entry which is preliminary data.</text>
</comment>
<dbReference type="OMA" id="YPVIRAN"/>
<dbReference type="InParanoid" id="A0A1X2HAA5"/>
<dbReference type="OrthoDB" id="408152at2759"/>
<dbReference type="STRING" id="13706.A0A1X2HAA5"/>
<evidence type="ECO:0000313" key="2">
    <source>
        <dbReference type="Proteomes" id="UP000242180"/>
    </source>
</evidence>
<dbReference type="Pfam" id="PF17784">
    <property type="entry name" value="Sulfotransfer_4"/>
    <property type="match status" value="1"/>
</dbReference>
<dbReference type="PANTHER" id="PTHR36978:SF4">
    <property type="entry name" value="P-LOOP CONTAINING NUCLEOSIDE TRIPHOSPHATE HYDROLASE PROTEIN"/>
    <property type="match status" value="1"/>
</dbReference>
<sequence length="190" mass="21919">MTSMMECDRKPEAFVEAYQHPERAVDWDALYEGFDAACDCPTTMFVERLAEVYPDAKVILIERSPESWYRSMSNTGHRVFQTPIHPGAPEHVQKSLSMARTITWDGIIADPVRFGDKDAMMKLYRAHNENIKKVIPAERLLVVQLGQFGWKELCDFLNKPVPDVPYPFENTTEEFKEKYRQATGKDLLEA</sequence>
<dbReference type="AlphaFoldDB" id="A0A1X2HAA5"/>